<dbReference type="SUPFAM" id="SSF52821">
    <property type="entry name" value="Rhodanese/Cell cycle control phosphatase"/>
    <property type="match status" value="2"/>
</dbReference>
<evidence type="ECO:0000256" key="5">
    <source>
        <dbReference type="ARBA" id="ARBA00051793"/>
    </source>
</evidence>
<keyword evidence="2" id="KW-0963">Cytoplasm</keyword>
<dbReference type="KEGG" id="pect:BN1012_Phect3047"/>
<sequence>MQWVRNHISDRNLVLLDASWHMPAAERDPYAEYVDGHIPGARFFDIDAISDTSSPLPHMLPTAEAFAASVSGLGISNADQIIIYDAVGLFSAARAWWMFRAMGHQNVAVMDGGLPAWLASGGTTTDAEEDFEPAPYEAQLNPRAVTSLSAMQAASAGASHVILDARPAGRFDGSQPEPRPGLPSGHMPNATSLPFPNVVTADGCLKSPSDLENLFAGLEVGHKKNIITTCGSGVTAAILTLALARIGVEDTSLYDGSWTQWGSTEGCPIETG</sequence>
<dbReference type="SMART" id="SM00450">
    <property type="entry name" value="RHOD"/>
    <property type="match status" value="2"/>
</dbReference>
<dbReference type="EMBL" id="HG966617">
    <property type="protein sequence ID" value="CDO61259.1"/>
    <property type="molecule type" value="Genomic_DNA"/>
</dbReference>
<comment type="subcellular location">
    <subcellularLocation>
        <location evidence="1">Cytoplasm</location>
    </subcellularLocation>
</comment>
<evidence type="ECO:0000259" key="10">
    <source>
        <dbReference type="PROSITE" id="PS50206"/>
    </source>
</evidence>
<dbReference type="GO" id="GO:0005737">
    <property type="term" value="C:cytoplasm"/>
    <property type="evidence" value="ECO:0007669"/>
    <property type="project" value="UniProtKB-SubCell"/>
</dbReference>
<name>X5MHK9_9HYPH</name>
<evidence type="ECO:0000313" key="11">
    <source>
        <dbReference type="EMBL" id="CDO61259.1"/>
    </source>
</evidence>
<keyword evidence="4" id="KW-0677">Repeat</keyword>
<evidence type="ECO:0000256" key="4">
    <source>
        <dbReference type="ARBA" id="ARBA00022737"/>
    </source>
</evidence>
<dbReference type="HOGENOM" id="CLU_031618_3_0_5"/>
<dbReference type="PATRIC" id="fig|1458461.3.peg.3053"/>
<dbReference type="CDD" id="cd01449">
    <property type="entry name" value="TST_Repeat_2"/>
    <property type="match status" value="1"/>
</dbReference>
<dbReference type="STRING" id="1458461.BN1012_Phect3047"/>
<dbReference type="InterPro" id="IPR001307">
    <property type="entry name" value="Thiosulphate_STrfase_CS"/>
</dbReference>
<dbReference type="EC" id="2.8.1.2" evidence="6"/>
<dbReference type="NCBIfam" id="NF008557">
    <property type="entry name" value="PRK11493.1"/>
    <property type="match status" value="1"/>
</dbReference>
<dbReference type="FunFam" id="3.40.250.10:FF:000001">
    <property type="entry name" value="Sulfurtransferase"/>
    <property type="match status" value="1"/>
</dbReference>
<dbReference type="InterPro" id="IPR036873">
    <property type="entry name" value="Rhodanese-like_dom_sf"/>
</dbReference>
<dbReference type="Pfam" id="PF00581">
    <property type="entry name" value="Rhodanese"/>
    <property type="match status" value="2"/>
</dbReference>
<dbReference type="GO" id="GO:0016784">
    <property type="term" value="F:3-mercaptopyruvate sulfurtransferase activity"/>
    <property type="evidence" value="ECO:0007669"/>
    <property type="project" value="UniProtKB-EC"/>
</dbReference>
<evidence type="ECO:0000256" key="7">
    <source>
        <dbReference type="ARBA" id="ARBA00070833"/>
    </source>
</evidence>
<evidence type="ECO:0000256" key="6">
    <source>
        <dbReference type="ARBA" id="ARBA00066832"/>
    </source>
</evidence>
<feature type="region of interest" description="Disordered" evidence="9">
    <location>
        <begin position="170"/>
        <end position="191"/>
    </location>
</feature>
<dbReference type="PROSITE" id="PS50206">
    <property type="entry name" value="RHODANESE_3"/>
    <property type="match status" value="2"/>
</dbReference>
<dbReference type="InterPro" id="IPR045078">
    <property type="entry name" value="TST/MPST-like"/>
</dbReference>
<dbReference type="FunFam" id="3.40.250.10:FF:000015">
    <property type="entry name" value="Sulfurtransferase"/>
    <property type="match status" value="1"/>
</dbReference>
<gene>
    <name evidence="11" type="ORF">BN1012_Phect3047</name>
</gene>
<accession>X5MHK9</accession>
<dbReference type="CDD" id="cd01448">
    <property type="entry name" value="TST_Repeat_1"/>
    <property type="match status" value="1"/>
</dbReference>
<comment type="catalytic activity">
    <reaction evidence="5">
        <text>2-oxo-3-sulfanylpropanoate + [thioredoxin]-dithiol = [thioredoxin]-disulfide + hydrogen sulfide + pyruvate + H(+)</text>
        <dbReference type="Rhea" id="RHEA:21740"/>
        <dbReference type="Rhea" id="RHEA-COMP:10698"/>
        <dbReference type="Rhea" id="RHEA-COMP:10700"/>
        <dbReference type="ChEBI" id="CHEBI:15361"/>
        <dbReference type="ChEBI" id="CHEBI:15378"/>
        <dbReference type="ChEBI" id="CHEBI:29919"/>
        <dbReference type="ChEBI" id="CHEBI:29950"/>
        <dbReference type="ChEBI" id="CHEBI:50058"/>
        <dbReference type="ChEBI" id="CHEBI:57678"/>
        <dbReference type="EC" id="2.8.1.2"/>
    </reaction>
    <physiologicalReaction direction="left-to-right" evidence="5">
        <dbReference type="Rhea" id="RHEA:21741"/>
    </physiologicalReaction>
</comment>
<evidence type="ECO:0000256" key="3">
    <source>
        <dbReference type="ARBA" id="ARBA00022679"/>
    </source>
</evidence>
<evidence type="ECO:0000256" key="8">
    <source>
        <dbReference type="ARBA" id="ARBA00078354"/>
    </source>
</evidence>
<organism evidence="11 12">
    <name type="scientific">Candidatus Phaeomarinibacter ectocarpi</name>
    <dbReference type="NCBI Taxonomy" id="1458461"/>
    <lineage>
        <taxon>Bacteria</taxon>
        <taxon>Pseudomonadati</taxon>
        <taxon>Pseudomonadota</taxon>
        <taxon>Alphaproteobacteria</taxon>
        <taxon>Hyphomicrobiales</taxon>
        <taxon>Parvibaculaceae</taxon>
        <taxon>Candidatus Phaeomarinibacter</taxon>
    </lineage>
</organism>
<proteinExistence type="predicted"/>
<evidence type="ECO:0000313" key="12">
    <source>
        <dbReference type="Proteomes" id="UP000032160"/>
    </source>
</evidence>
<dbReference type="PROSITE" id="PS00380">
    <property type="entry name" value="RHODANESE_1"/>
    <property type="match status" value="1"/>
</dbReference>
<keyword evidence="3 11" id="KW-0808">Transferase</keyword>
<dbReference type="Gene3D" id="3.40.250.10">
    <property type="entry name" value="Rhodanese-like domain"/>
    <property type="match status" value="2"/>
</dbReference>
<dbReference type="InterPro" id="IPR001763">
    <property type="entry name" value="Rhodanese-like_dom"/>
</dbReference>
<keyword evidence="12" id="KW-1185">Reference proteome</keyword>
<evidence type="ECO:0000256" key="9">
    <source>
        <dbReference type="SAM" id="MobiDB-lite"/>
    </source>
</evidence>
<feature type="domain" description="Rhodanese" evidence="10">
    <location>
        <begin position="156"/>
        <end position="270"/>
    </location>
</feature>
<protein>
    <recommendedName>
        <fullName evidence="7">3-mercaptopyruvate sulfurtransferase</fullName>
        <ecNumber evidence="6">2.8.1.2</ecNumber>
    </recommendedName>
    <alternativeName>
        <fullName evidence="8">Rhodanese-like protein</fullName>
    </alternativeName>
</protein>
<feature type="domain" description="Rhodanese" evidence="10">
    <location>
        <begin position="9"/>
        <end position="126"/>
    </location>
</feature>
<dbReference type="GO" id="GO:0004792">
    <property type="term" value="F:thiosulfate-cyanide sulfurtransferase activity"/>
    <property type="evidence" value="ECO:0007669"/>
    <property type="project" value="InterPro"/>
</dbReference>
<dbReference type="PANTHER" id="PTHR11364">
    <property type="entry name" value="THIOSULFATE SULFERTANSFERASE"/>
    <property type="match status" value="1"/>
</dbReference>
<dbReference type="PANTHER" id="PTHR11364:SF27">
    <property type="entry name" value="SULFURTRANSFERASE"/>
    <property type="match status" value="1"/>
</dbReference>
<evidence type="ECO:0000256" key="2">
    <source>
        <dbReference type="ARBA" id="ARBA00022490"/>
    </source>
</evidence>
<reference evidence="11 12" key="1">
    <citation type="journal article" date="2014" name="Front. Genet.">
        <title>Genome and metabolic network of "Candidatus Phaeomarinobacter ectocarpi" Ec32, a new candidate genus of Alphaproteobacteria frequently associated with brown algae.</title>
        <authorList>
            <person name="Dittami S.M."/>
            <person name="Barbeyron T."/>
            <person name="Boyen C."/>
            <person name="Cambefort J."/>
            <person name="Collet G."/>
            <person name="Delage L."/>
            <person name="Gobet A."/>
            <person name="Groisillier A."/>
            <person name="Leblanc C."/>
            <person name="Michel G."/>
            <person name="Scornet D."/>
            <person name="Siegel A."/>
            <person name="Tapia J.E."/>
            <person name="Tonon T."/>
        </authorList>
    </citation>
    <scope>NUCLEOTIDE SEQUENCE [LARGE SCALE GENOMIC DNA]</scope>
    <source>
        <strain evidence="11 12">Ec32</strain>
    </source>
</reference>
<evidence type="ECO:0000256" key="1">
    <source>
        <dbReference type="ARBA" id="ARBA00004496"/>
    </source>
</evidence>
<dbReference type="Proteomes" id="UP000032160">
    <property type="component" value="Chromosome I"/>
</dbReference>
<dbReference type="AlphaFoldDB" id="X5MHK9"/>